<evidence type="ECO:0000313" key="6">
    <source>
        <dbReference type="EMBL" id="MCC8431253.1"/>
    </source>
</evidence>
<dbReference type="InterPro" id="IPR023352">
    <property type="entry name" value="MAPEG-like_dom_sf"/>
</dbReference>
<proteinExistence type="predicted"/>
<keyword evidence="4 5" id="KW-0472">Membrane</keyword>
<dbReference type="PANTHER" id="PTHR35371">
    <property type="entry name" value="INNER MEMBRANE PROTEIN"/>
    <property type="match status" value="1"/>
</dbReference>
<name>A0ABS8L060_9HYPH</name>
<evidence type="ECO:0000256" key="5">
    <source>
        <dbReference type="SAM" id="Phobius"/>
    </source>
</evidence>
<comment type="subcellular location">
    <subcellularLocation>
        <location evidence="1">Membrane</location>
    </subcellularLocation>
</comment>
<evidence type="ECO:0000313" key="7">
    <source>
        <dbReference type="Proteomes" id="UP001198862"/>
    </source>
</evidence>
<accession>A0ABS8L060</accession>
<dbReference type="EMBL" id="JAJISD010000009">
    <property type="protein sequence ID" value="MCC8431253.1"/>
    <property type="molecule type" value="Genomic_DNA"/>
</dbReference>
<organism evidence="6 7">
    <name type="scientific">Reyranella aquatilis</name>
    <dbReference type="NCBI Taxonomy" id="2035356"/>
    <lineage>
        <taxon>Bacteria</taxon>
        <taxon>Pseudomonadati</taxon>
        <taxon>Pseudomonadota</taxon>
        <taxon>Alphaproteobacteria</taxon>
        <taxon>Hyphomicrobiales</taxon>
        <taxon>Reyranellaceae</taxon>
        <taxon>Reyranella</taxon>
    </lineage>
</organism>
<evidence type="ECO:0000256" key="4">
    <source>
        <dbReference type="ARBA" id="ARBA00023136"/>
    </source>
</evidence>
<dbReference type="InterPro" id="IPR001129">
    <property type="entry name" value="Membr-assoc_MAPEG"/>
</dbReference>
<dbReference type="SUPFAM" id="SSF161084">
    <property type="entry name" value="MAPEG domain-like"/>
    <property type="match status" value="1"/>
</dbReference>
<comment type="caution">
    <text evidence="6">The sequence shown here is derived from an EMBL/GenBank/DDBJ whole genome shotgun (WGS) entry which is preliminary data.</text>
</comment>
<gene>
    <name evidence="6" type="ORF">LJ725_19945</name>
</gene>
<evidence type="ECO:0000256" key="3">
    <source>
        <dbReference type="ARBA" id="ARBA00022989"/>
    </source>
</evidence>
<dbReference type="Gene3D" id="1.20.120.550">
    <property type="entry name" value="Membrane associated eicosanoid/glutathione metabolism-like domain"/>
    <property type="match status" value="1"/>
</dbReference>
<evidence type="ECO:0000256" key="1">
    <source>
        <dbReference type="ARBA" id="ARBA00004370"/>
    </source>
</evidence>
<dbReference type="PANTHER" id="PTHR35371:SF1">
    <property type="entry name" value="BLR7753 PROTEIN"/>
    <property type="match status" value="1"/>
</dbReference>
<keyword evidence="7" id="KW-1185">Reference proteome</keyword>
<reference evidence="6 7" key="1">
    <citation type="submission" date="2021-11" db="EMBL/GenBank/DDBJ databases">
        <authorList>
            <person name="Lee D.-H."/>
            <person name="Kim S.-B."/>
        </authorList>
    </citation>
    <scope>NUCLEOTIDE SEQUENCE [LARGE SCALE GENOMIC DNA]</scope>
    <source>
        <strain evidence="6 7">KCTC 52223</strain>
    </source>
</reference>
<protein>
    <submittedName>
        <fullName evidence="6">MAPEG family protein</fullName>
    </submittedName>
</protein>
<feature type="transmembrane region" description="Helical" evidence="5">
    <location>
        <begin position="55"/>
        <end position="77"/>
    </location>
</feature>
<evidence type="ECO:0000256" key="2">
    <source>
        <dbReference type="ARBA" id="ARBA00022692"/>
    </source>
</evidence>
<dbReference type="Pfam" id="PF01124">
    <property type="entry name" value="MAPEG"/>
    <property type="match status" value="1"/>
</dbReference>
<dbReference type="Proteomes" id="UP001198862">
    <property type="component" value="Unassembled WGS sequence"/>
</dbReference>
<feature type="transmembrane region" description="Helical" evidence="5">
    <location>
        <begin position="110"/>
        <end position="128"/>
    </location>
</feature>
<sequence length="131" mass="14012">MSPDLKYLLFSVILTFVQMLVAATGANQAVGINTLAGNREGLPEIKGWAGRAKRAHLNMVENMVLFAALVLIAAVAGKANAMTAMGAAIFFWGRVAYAVIYVAGIAWLRTLAWFVSVIGMVLIALELLKAM</sequence>
<keyword evidence="2 5" id="KW-0812">Transmembrane</keyword>
<keyword evidence="3 5" id="KW-1133">Transmembrane helix</keyword>
<dbReference type="RefSeq" id="WP_230552484.1">
    <property type="nucleotide sequence ID" value="NZ_JAJISD010000009.1"/>
</dbReference>
<feature type="transmembrane region" description="Helical" evidence="5">
    <location>
        <begin position="84"/>
        <end position="104"/>
    </location>
</feature>